<organism evidence="2 3">
    <name type="scientific">Panagrellus redivivus</name>
    <name type="common">Microworm</name>
    <dbReference type="NCBI Taxonomy" id="6233"/>
    <lineage>
        <taxon>Eukaryota</taxon>
        <taxon>Metazoa</taxon>
        <taxon>Ecdysozoa</taxon>
        <taxon>Nematoda</taxon>
        <taxon>Chromadorea</taxon>
        <taxon>Rhabditida</taxon>
        <taxon>Tylenchina</taxon>
        <taxon>Panagrolaimomorpha</taxon>
        <taxon>Panagrolaimoidea</taxon>
        <taxon>Panagrolaimidae</taxon>
        <taxon>Panagrellus</taxon>
    </lineage>
</organism>
<keyword evidence="1" id="KW-0812">Transmembrane</keyword>
<sequence length="327" mass="38423">MRRFLTYESDQIPWAQLPYGFKRRVTALAPVDDLNNIRQTCFEYNDFCNPRPEVRDQLYITDDETIHEWAVGKVFVFSIFRFIYWLWRWIFDGFSFRPTWHSVLYVDNIVKKGRPIFVTDTLVLHCRSVASFERLIPYICGPYTRLMIHGGSISLDQLRRLMKGTLRKVEITAEIELEFDEYDDAVQLIIQHVRGFRYNFNLDSTPHLIVQVEAALENIHYVAIKTFYNSFRCNVIHWKMALLGSCAFGIHGGWTFSTLLEPIIKVLVVEKEAPPANTEDTWPLIDDAIECLMWFLYAIEDYVFFAMIFMFISVLALSHTLKSKPDP</sequence>
<reference evidence="2" key="1">
    <citation type="journal article" date="2013" name="Genetics">
        <title>The draft genome and transcriptome of Panagrellus redivivus are shaped by the harsh demands of a free-living lifestyle.</title>
        <authorList>
            <person name="Srinivasan J."/>
            <person name="Dillman A.R."/>
            <person name="Macchietto M.G."/>
            <person name="Heikkinen L."/>
            <person name="Lakso M."/>
            <person name="Fracchia K.M."/>
            <person name="Antoshechkin I."/>
            <person name="Mortazavi A."/>
            <person name="Wong G."/>
            <person name="Sternberg P.W."/>
        </authorList>
    </citation>
    <scope>NUCLEOTIDE SEQUENCE [LARGE SCALE GENOMIC DNA]</scope>
    <source>
        <strain evidence="2">MT8872</strain>
    </source>
</reference>
<reference evidence="3" key="2">
    <citation type="submission" date="2020-10" db="UniProtKB">
        <authorList>
            <consortium name="WormBaseParasite"/>
        </authorList>
    </citation>
    <scope>IDENTIFICATION</scope>
</reference>
<dbReference type="Proteomes" id="UP000492821">
    <property type="component" value="Unassembled WGS sequence"/>
</dbReference>
<name>A0A7E4V445_PANRE</name>
<protein>
    <submittedName>
        <fullName evidence="3">Uncharacterized protein</fullName>
    </submittedName>
</protein>
<feature type="transmembrane region" description="Helical" evidence="1">
    <location>
        <begin position="302"/>
        <end position="321"/>
    </location>
</feature>
<dbReference type="AlphaFoldDB" id="A0A7E4V445"/>
<keyword evidence="1" id="KW-0472">Membrane</keyword>
<evidence type="ECO:0000256" key="1">
    <source>
        <dbReference type="SAM" id="Phobius"/>
    </source>
</evidence>
<keyword evidence="2" id="KW-1185">Reference proteome</keyword>
<keyword evidence="1" id="KW-1133">Transmembrane helix</keyword>
<accession>A0A7E4V445</accession>
<evidence type="ECO:0000313" key="3">
    <source>
        <dbReference type="WBParaSite" id="Pan_g16359.t1"/>
    </source>
</evidence>
<proteinExistence type="predicted"/>
<evidence type="ECO:0000313" key="2">
    <source>
        <dbReference type="Proteomes" id="UP000492821"/>
    </source>
</evidence>
<dbReference type="WBParaSite" id="Pan_g16359.t1">
    <property type="protein sequence ID" value="Pan_g16359.t1"/>
    <property type="gene ID" value="Pan_g16359"/>
</dbReference>